<evidence type="ECO:0000313" key="3">
    <source>
        <dbReference type="Proteomes" id="UP000821837"/>
    </source>
</evidence>
<reference evidence="2" key="1">
    <citation type="journal article" date="2020" name="Cell">
        <title>Large-Scale Comparative Analyses of Tick Genomes Elucidate Their Genetic Diversity and Vector Capacities.</title>
        <authorList>
            <consortium name="Tick Genome and Microbiome Consortium (TIGMIC)"/>
            <person name="Jia N."/>
            <person name="Wang J."/>
            <person name="Shi W."/>
            <person name="Du L."/>
            <person name="Sun Y."/>
            <person name="Zhan W."/>
            <person name="Jiang J.F."/>
            <person name="Wang Q."/>
            <person name="Zhang B."/>
            <person name="Ji P."/>
            <person name="Bell-Sakyi L."/>
            <person name="Cui X.M."/>
            <person name="Yuan T.T."/>
            <person name="Jiang B.G."/>
            <person name="Yang W.F."/>
            <person name="Lam T.T."/>
            <person name="Chang Q.C."/>
            <person name="Ding S.J."/>
            <person name="Wang X.J."/>
            <person name="Zhu J.G."/>
            <person name="Ruan X.D."/>
            <person name="Zhao L."/>
            <person name="Wei J.T."/>
            <person name="Ye R.Z."/>
            <person name="Que T.C."/>
            <person name="Du C.H."/>
            <person name="Zhou Y.H."/>
            <person name="Cheng J.X."/>
            <person name="Dai P.F."/>
            <person name="Guo W.B."/>
            <person name="Han X.H."/>
            <person name="Huang E.J."/>
            <person name="Li L.F."/>
            <person name="Wei W."/>
            <person name="Gao Y.C."/>
            <person name="Liu J.Z."/>
            <person name="Shao H.Z."/>
            <person name="Wang X."/>
            <person name="Wang C.C."/>
            <person name="Yang T.C."/>
            <person name="Huo Q.B."/>
            <person name="Li W."/>
            <person name="Chen H.Y."/>
            <person name="Chen S.E."/>
            <person name="Zhou L.G."/>
            <person name="Ni X.B."/>
            <person name="Tian J.H."/>
            <person name="Sheng Y."/>
            <person name="Liu T."/>
            <person name="Pan Y.S."/>
            <person name="Xia L.Y."/>
            <person name="Li J."/>
            <person name="Zhao F."/>
            <person name="Cao W.C."/>
        </authorList>
    </citation>
    <scope>NUCLEOTIDE SEQUENCE</scope>
    <source>
        <strain evidence="2">Rsan-2018</strain>
    </source>
</reference>
<protein>
    <recommendedName>
        <fullName evidence="4">Tick transposon</fullName>
    </recommendedName>
</protein>
<dbReference type="Proteomes" id="UP000821837">
    <property type="component" value="Chromosome 8"/>
</dbReference>
<proteinExistence type="predicted"/>
<gene>
    <name evidence="2" type="ORF">HPB52_021848</name>
</gene>
<evidence type="ECO:0000313" key="2">
    <source>
        <dbReference type="EMBL" id="KAH7940099.1"/>
    </source>
</evidence>
<name>A0A9D4PHY9_RHISA</name>
<feature type="compositionally biased region" description="Basic residues" evidence="1">
    <location>
        <begin position="96"/>
        <end position="108"/>
    </location>
</feature>
<feature type="region of interest" description="Disordered" evidence="1">
    <location>
        <begin position="188"/>
        <end position="237"/>
    </location>
</feature>
<organism evidence="2 3">
    <name type="scientific">Rhipicephalus sanguineus</name>
    <name type="common">Brown dog tick</name>
    <name type="synonym">Ixodes sanguineus</name>
    <dbReference type="NCBI Taxonomy" id="34632"/>
    <lineage>
        <taxon>Eukaryota</taxon>
        <taxon>Metazoa</taxon>
        <taxon>Ecdysozoa</taxon>
        <taxon>Arthropoda</taxon>
        <taxon>Chelicerata</taxon>
        <taxon>Arachnida</taxon>
        <taxon>Acari</taxon>
        <taxon>Parasitiformes</taxon>
        <taxon>Ixodida</taxon>
        <taxon>Ixodoidea</taxon>
        <taxon>Ixodidae</taxon>
        <taxon>Rhipicephalinae</taxon>
        <taxon>Rhipicephalus</taxon>
        <taxon>Rhipicephalus</taxon>
    </lineage>
</organism>
<comment type="caution">
    <text evidence="2">The sequence shown here is derived from an EMBL/GenBank/DDBJ whole genome shotgun (WGS) entry which is preliminary data.</text>
</comment>
<sequence length="237" mass="26364">MALPRSPSCCDVDVMECDGGYVEATNSRLKRKLRRTSSVSDLNYNTPSSQQTQHTHTIAYIPIAATGNLNPLNRQALTAYLGRLAPGQIREAAAPKHTRALHRHSHATQKKDKMAHQTDMEEARTKIEETRWNVPAYQHDCGERETVAHLFLSCSALSTHREALARAFKQLGLPSATVDDILHPVGSAHRVRPACARSSTTSKPRNWPTVFSEPRRPSPQQTELPDVFNSPRPPPPL</sequence>
<keyword evidence="3" id="KW-1185">Reference proteome</keyword>
<evidence type="ECO:0000256" key="1">
    <source>
        <dbReference type="SAM" id="MobiDB-lite"/>
    </source>
</evidence>
<reference evidence="2" key="2">
    <citation type="submission" date="2021-09" db="EMBL/GenBank/DDBJ databases">
        <authorList>
            <person name="Jia N."/>
            <person name="Wang J."/>
            <person name="Shi W."/>
            <person name="Du L."/>
            <person name="Sun Y."/>
            <person name="Zhan W."/>
            <person name="Jiang J."/>
            <person name="Wang Q."/>
            <person name="Zhang B."/>
            <person name="Ji P."/>
            <person name="Sakyi L.B."/>
            <person name="Cui X."/>
            <person name="Yuan T."/>
            <person name="Jiang B."/>
            <person name="Yang W."/>
            <person name="Lam T.T.-Y."/>
            <person name="Chang Q."/>
            <person name="Ding S."/>
            <person name="Wang X."/>
            <person name="Zhu J."/>
            <person name="Ruan X."/>
            <person name="Zhao L."/>
            <person name="Wei J."/>
            <person name="Que T."/>
            <person name="Du C."/>
            <person name="Cheng J."/>
            <person name="Dai P."/>
            <person name="Han X."/>
            <person name="Huang E."/>
            <person name="Gao Y."/>
            <person name="Liu J."/>
            <person name="Shao H."/>
            <person name="Ye R."/>
            <person name="Li L."/>
            <person name="Wei W."/>
            <person name="Wang X."/>
            <person name="Wang C."/>
            <person name="Huo Q."/>
            <person name="Li W."/>
            <person name="Guo W."/>
            <person name="Chen H."/>
            <person name="Chen S."/>
            <person name="Zhou L."/>
            <person name="Zhou L."/>
            <person name="Ni X."/>
            <person name="Tian J."/>
            <person name="Zhou Y."/>
            <person name="Sheng Y."/>
            <person name="Liu T."/>
            <person name="Pan Y."/>
            <person name="Xia L."/>
            <person name="Li J."/>
            <person name="Zhao F."/>
            <person name="Cao W."/>
        </authorList>
    </citation>
    <scope>NUCLEOTIDE SEQUENCE</scope>
    <source>
        <strain evidence="2">Rsan-2018</strain>
        <tissue evidence="2">Larvae</tissue>
    </source>
</reference>
<accession>A0A9D4PHY9</accession>
<evidence type="ECO:0008006" key="4">
    <source>
        <dbReference type="Google" id="ProtNLM"/>
    </source>
</evidence>
<dbReference type="AlphaFoldDB" id="A0A9D4PHY9"/>
<feature type="region of interest" description="Disordered" evidence="1">
    <location>
        <begin position="96"/>
        <end position="116"/>
    </location>
</feature>
<dbReference type="EMBL" id="JABSTV010001254">
    <property type="protein sequence ID" value="KAH7940099.1"/>
    <property type="molecule type" value="Genomic_DNA"/>
</dbReference>